<keyword evidence="3" id="KW-1185">Reference proteome</keyword>
<dbReference type="SUPFAM" id="SSF52540">
    <property type="entry name" value="P-loop containing nucleoside triphosphate hydrolases"/>
    <property type="match status" value="1"/>
</dbReference>
<reference evidence="2 3" key="1">
    <citation type="submission" date="2016-10" db="EMBL/GenBank/DDBJ databases">
        <authorList>
            <person name="de Groot N.N."/>
        </authorList>
    </citation>
    <scope>NUCLEOTIDE SEQUENCE [LARGE SCALE GENOMIC DNA]</scope>
    <source>
        <strain evidence="2 3">CGMCC 1.11030</strain>
    </source>
</reference>
<feature type="region of interest" description="Disordered" evidence="1">
    <location>
        <begin position="1"/>
        <end position="25"/>
    </location>
</feature>
<evidence type="ECO:0000313" key="2">
    <source>
        <dbReference type="EMBL" id="SFI66990.1"/>
    </source>
</evidence>
<proteinExistence type="predicted"/>
<dbReference type="InterPro" id="IPR050238">
    <property type="entry name" value="DNA_Rep/Repair_Clamp_Loader"/>
</dbReference>
<gene>
    <name evidence="2" type="ORF">SAMN05216258_108280</name>
</gene>
<protein>
    <submittedName>
        <fullName evidence="2">DNA polymerase III, delta prime subunit</fullName>
    </submittedName>
</protein>
<dbReference type="STRING" id="1114924.SAMN05216258_108280"/>
<sequence length="402" mass="42795">MARSPYVPENEPPPPEPDRVEGAPHPRATRRLFGQDAAEQAFLEAWGAGRMHHAWMLTGPRGVGKATLAWRMARAMLAAPAPGQGGGLFGEAPAEPGPPESLDMAPEDPVFRRVLALSEGRLRLLRRPWDDKAKRLKTQISAEDARGLRELFATTAADGGWRIAVVDCVDEMNAQSANALLKLIEEPPVRSMFLLVCHQPSRILPTIRSRCRTLLLRPLSPPDLSAAVTQAMEAEGEEAPALDASAEALHALSGGSAGEALRLAAEGGPKLYARLVRMASGAPGMDRAEFHDWAATVSGRDNAPRLDASLRLVELLLARMARAGAGRPMSPEAAPGEAALAARLSAHPGQARVWAEAAQDIPARAARARAVNLDPDRIILDTFSALDACARRAAALEGPPPA</sequence>
<dbReference type="Pfam" id="PF13177">
    <property type="entry name" value="DNA_pol3_delta2"/>
    <property type="match status" value="1"/>
</dbReference>
<dbReference type="GO" id="GO:0009360">
    <property type="term" value="C:DNA polymerase III complex"/>
    <property type="evidence" value="ECO:0007669"/>
    <property type="project" value="TreeGrafter"/>
</dbReference>
<accession>A0A1I3K3U3</accession>
<dbReference type="Gene3D" id="3.40.50.300">
    <property type="entry name" value="P-loop containing nucleotide triphosphate hydrolases"/>
    <property type="match status" value="1"/>
</dbReference>
<dbReference type="EMBL" id="FOQH01000008">
    <property type="protein sequence ID" value="SFI66990.1"/>
    <property type="molecule type" value="Genomic_DNA"/>
</dbReference>
<organism evidence="2 3">
    <name type="scientific">Albimonas pacifica</name>
    <dbReference type="NCBI Taxonomy" id="1114924"/>
    <lineage>
        <taxon>Bacteria</taxon>
        <taxon>Pseudomonadati</taxon>
        <taxon>Pseudomonadota</taxon>
        <taxon>Alphaproteobacteria</taxon>
        <taxon>Rhodobacterales</taxon>
        <taxon>Paracoccaceae</taxon>
        <taxon>Albimonas</taxon>
    </lineage>
</organism>
<evidence type="ECO:0000313" key="3">
    <source>
        <dbReference type="Proteomes" id="UP000199377"/>
    </source>
</evidence>
<dbReference type="OrthoDB" id="9811073at2"/>
<dbReference type="PANTHER" id="PTHR11669">
    <property type="entry name" value="REPLICATION FACTOR C / DNA POLYMERASE III GAMMA-TAU SUBUNIT"/>
    <property type="match status" value="1"/>
</dbReference>
<dbReference type="Proteomes" id="UP000199377">
    <property type="component" value="Unassembled WGS sequence"/>
</dbReference>
<dbReference type="InterPro" id="IPR027417">
    <property type="entry name" value="P-loop_NTPase"/>
</dbReference>
<dbReference type="NCBIfam" id="NF005677">
    <property type="entry name" value="PRK07471.1"/>
    <property type="match status" value="1"/>
</dbReference>
<evidence type="ECO:0000256" key="1">
    <source>
        <dbReference type="SAM" id="MobiDB-lite"/>
    </source>
</evidence>
<dbReference type="AlphaFoldDB" id="A0A1I3K3U3"/>
<name>A0A1I3K3U3_9RHOB</name>
<dbReference type="RefSeq" id="WP_092862056.1">
    <property type="nucleotide sequence ID" value="NZ_FOQH01000008.1"/>
</dbReference>
<dbReference type="GO" id="GO:0006261">
    <property type="term" value="P:DNA-templated DNA replication"/>
    <property type="evidence" value="ECO:0007669"/>
    <property type="project" value="TreeGrafter"/>
</dbReference>
<dbReference type="PANTHER" id="PTHR11669:SF8">
    <property type="entry name" value="DNA POLYMERASE III SUBUNIT DELTA"/>
    <property type="match status" value="1"/>
</dbReference>